<organism evidence="1 2">
    <name type="scientific">Portunus trituberculatus</name>
    <name type="common">Swimming crab</name>
    <name type="synonym">Neptunus trituberculatus</name>
    <dbReference type="NCBI Taxonomy" id="210409"/>
    <lineage>
        <taxon>Eukaryota</taxon>
        <taxon>Metazoa</taxon>
        <taxon>Ecdysozoa</taxon>
        <taxon>Arthropoda</taxon>
        <taxon>Crustacea</taxon>
        <taxon>Multicrustacea</taxon>
        <taxon>Malacostraca</taxon>
        <taxon>Eumalacostraca</taxon>
        <taxon>Eucarida</taxon>
        <taxon>Decapoda</taxon>
        <taxon>Pleocyemata</taxon>
        <taxon>Brachyura</taxon>
        <taxon>Eubrachyura</taxon>
        <taxon>Portunoidea</taxon>
        <taxon>Portunidae</taxon>
        <taxon>Portuninae</taxon>
        <taxon>Portunus</taxon>
    </lineage>
</organism>
<name>A0A5B7E7T1_PORTR</name>
<evidence type="ECO:0000313" key="2">
    <source>
        <dbReference type="Proteomes" id="UP000324222"/>
    </source>
</evidence>
<dbReference type="AlphaFoldDB" id="A0A5B7E7T1"/>
<keyword evidence="2" id="KW-1185">Reference proteome</keyword>
<sequence>MSGNQMAAHLVIYKALSSPFSQLPLYRPNVPLLVKSVIPAYLGLPQS</sequence>
<protein>
    <submittedName>
        <fullName evidence="1">Uncharacterized protein</fullName>
    </submittedName>
</protein>
<dbReference type="EMBL" id="VSRR010002196">
    <property type="protein sequence ID" value="MPC30110.1"/>
    <property type="molecule type" value="Genomic_DNA"/>
</dbReference>
<evidence type="ECO:0000313" key="1">
    <source>
        <dbReference type="EMBL" id="MPC30110.1"/>
    </source>
</evidence>
<gene>
    <name evidence="1" type="ORF">E2C01_023366</name>
</gene>
<accession>A0A5B7E7T1</accession>
<comment type="caution">
    <text evidence="1">The sequence shown here is derived from an EMBL/GenBank/DDBJ whole genome shotgun (WGS) entry which is preliminary data.</text>
</comment>
<reference evidence="1 2" key="1">
    <citation type="submission" date="2019-05" db="EMBL/GenBank/DDBJ databases">
        <title>Another draft genome of Portunus trituberculatus and its Hox gene families provides insights of decapod evolution.</title>
        <authorList>
            <person name="Jeong J.-H."/>
            <person name="Song I."/>
            <person name="Kim S."/>
            <person name="Choi T."/>
            <person name="Kim D."/>
            <person name="Ryu S."/>
            <person name="Kim W."/>
        </authorList>
    </citation>
    <scope>NUCLEOTIDE SEQUENCE [LARGE SCALE GENOMIC DNA]</scope>
    <source>
        <tissue evidence="1">Muscle</tissue>
    </source>
</reference>
<proteinExistence type="predicted"/>
<dbReference type="Proteomes" id="UP000324222">
    <property type="component" value="Unassembled WGS sequence"/>
</dbReference>